<dbReference type="Proteomes" id="UP000504609">
    <property type="component" value="Unplaced"/>
</dbReference>
<dbReference type="RefSeq" id="XP_022922029.1">
    <property type="nucleotide sequence ID" value="XM_023066261.1"/>
</dbReference>
<accession>A0A6J1E5F5</accession>
<dbReference type="GeneID" id="111430102"/>
<protein>
    <submittedName>
        <fullName evidence="2 3">Uncharacterized protein LOC111430102</fullName>
    </submittedName>
</protein>
<name>A0A6J1E5F5_CUCMO</name>
<dbReference type="AlphaFoldDB" id="A0A6J1E5F5"/>
<reference evidence="2 3" key="1">
    <citation type="submission" date="2025-04" db="UniProtKB">
        <authorList>
            <consortium name="RefSeq"/>
        </authorList>
    </citation>
    <scope>IDENTIFICATION</scope>
    <source>
        <tissue evidence="2 3">Young leaves</tissue>
    </source>
</reference>
<gene>
    <name evidence="2 3" type="primary">LOC111430102</name>
</gene>
<organism evidence="1 2">
    <name type="scientific">Cucurbita moschata</name>
    <name type="common">Winter crookneck squash</name>
    <name type="synonym">Cucurbita pepo var. moschata</name>
    <dbReference type="NCBI Taxonomy" id="3662"/>
    <lineage>
        <taxon>Eukaryota</taxon>
        <taxon>Viridiplantae</taxon>
        <taxon>Streptophyta</taxon>
        <taxon>Embryophyta</taxon>
        <taxon>Tracheophyta</taxon>
        <taxon>Spermatophyta</taxon>
        <taxon>Magnoliopsida</taxon>
        <taxon>eudicotyledons</taxon>
        <taxon>Gunneridae</taxon>
        <taxon>Pentapetalae</taxon>
        <taxon>rosids</taxon>
        <taxon>fabids</taxon>
        <taxon>Cucurbitales</taxon>
        <taxon>Cucurbitaceae</taxon>
        <taxon>Cucurbiteae</taxon>
        <taxon>Cucurbita</taxon>
    </lineage>
</organism>
<evidence type="ECO:0000313" key="2">
    <source>
        <dbReference type="RefSeq" id="XP_022922028.1"/>
    </source>
</evidence>
<evidence type="ECO:0000313" key="3">
    <source>
        <dbReference type="RefSeq" id="XP_022922029.1"/>
    </source>
</evidence>
<dbReference type="RefSeq" id="XP_022922028.1">
    <property type="nucleotide sequence ID" value="XM_023066260.1"/>
</dbReference>
<keyword evidence="1" id="KW-1185">Reference proteome</keyword>
<evidence type="ECO:0000313" key="1">
    <source>
        <dbReference type="Proteomes" id="UP000504609"/>
    </source>
</evidence>
<sequence>MARILSQSQSFISSKMQSAPLKLLLLIPSSFVLGHRNRSTRSGKAKFIEIDLESSSFGADSEVLAIRKLDDFVERIIVERSTPDWVPFVPGSSFWVPPRRTKPRKVVDLFDKLVEPLSKEVSPSLANSRGWPCLDFFAKGSISGATRLAPVDTEFDASNEVELEIEVKTSTITDNSNQPED</sequence>
<proteinExistence type="predicted"/>
<dbReference type="PANTHER" id="PTHR33972">
    <property type="entry name" value="EXPRESSED PROTEIN"/>
    <property type="match status" value="1"/>
</dbReference>
<dbReference type="PANTHER" id="PTHR33972:SF2">
    <property type="entry name" value="OS04G0606700 PROTEIN"/>
    <property type="match status" value="1"/>
</dbReference>
<dbReference type="KEGG" id="cmos:111430102"/>